<dbReference type="InterPro" id="IPR011029">
    <property type="entry name" value="DEATH-like_dom_sf"/>
</dbReference>
<dbReference type="GO" id="GO:0016020">
    <property type="term" value="C:membrane"/>
    <property type="evidence" value="ECO:0007669"/>
    <property type="project" value="UniProtKB-SubCell"/>
</dbReference>
<feature type="compositionally biased region" description="Low complexity" evidence="8">
    <location>
        <begin position="550"/>
        <end position="563"/>
    </location>
</feature>
<keyword evidence="12" id="KW-1185">Reference proteome</keyword>
<dbReference type="PROSITE" id="PS50017">
    <property type="entry name" value="DEATH_DOMAIN"/>
    <property type="match status" value="1"/>
</dbReference>
<dbReference type="Pfam" id="PF17809">
    <property type="entry name" value="UPA_2"/>
    <property type="match status" value="1"/>
</dbReference>
<organism evidence="11 12">
    <name type="scientific">Tachysurus vachellii</name>
    <name type="common">Darkbarbel catfish</name>
    <name type="synonym">Pelteobagrus vachellii</name>
    <dbReference type="NCBI Taxonomy" id="175792"/>
    <lineage>
        <taxon>Eukaryota</taxon>
        <taxon>Metazoa</taxon>
        <taxon>Chordata</taxon>
        <taxon>Craniata</taxon>
        <taxon>Vertebrata</taxon>
        <taxon>Euteleostomi</taxon>
        <taxon>Actinopterygii</taxon>
        <taxon>Neopterygii</taxon>
        <taxon>Teleostei</taxon>
        <taxon>Ostariophysi</taxon>
        <taxon>Siluriformes</taxon>
        <taxon>Bagridae</taxon>
        <taxon>Tachysurus</taxon>
    </lineage>
</organism>
<dbReference type="GO" id="GO:0007165">
    <property type="term" value="P:signal transduction"/>
    <property type="evidence" value="ECO:0007669"/>
    <property type="project" value="InterPro"/>
</dbReference>
<evidence type="ECO:0000259" key="9">
    <source>
        <dbReference type="PROSITE" id="PS50017"/>
    </source>
</evidence>
<evidence type="ECO:0000256" key="2">
    <source>
        <dbReference type="ARBA" id="ARBA00004496"/>
    </source>
</evidence>
<dbReference type="Pfam" id="PF00531">
    <property type="entry name" value="Death"/>
    <property type="match status" value="1"/>
</dbReference>
<feature type="compositionally biased region" description="Basic and acidic residues" evidence="8">
    <location>
        <begin position="2126"/>
        <end position="2143"/>
    </location>
</feature>
<evidence type="ECO:0000256" key="6">
    <source>
        <dbReference type="ARBA" id="ARBA00023043"/>
    </source>
</evidence>
<dbReference type="EMBL" id="JAVHJS010000011">
    <property type="protein sequence ID" value="KAK2843145.1"/>
    <property type="molecule type" value="Genomic_DNA"/>
</dbReference>
<evidence type="ECO:0000256" key="7">
    <source>
        <dbReference type="ARBA" id="ARBA00023136"/>
    </source>
</evidence>
<protein>
    <recommendedName>
        <fullName evidence="13">Ankyrin-3</fullName>
    </recommendedName>
</protein>
<dbReference type="Gene3D" id="2.60.220.30">
    <property type="match status" value="2"/>
</dbReference>
<dbReference type="Gene3D" id="2.60.40.2660">
    <property type="match status" value="1"/>
</dbReference>
<dbReference type="InterPro" id="IPR051165">
    <property type="entry name" value="Multifunctional_ANK_Repeat"/>
</dbReference>
<evidence type="ECO:0000256" key="8">
    <source>
        <dbReference type="SAM" id="MobiDB-lite"/>
    </source>
</evidence>
<evidence type="ECO:0000313" key="11">
    <source>
        <dbReference type="EMBL" id="KAK2843145.1"/>
    </source>
</evidence>
<feature type="domain" description="ZU5" evidence="10">
    <location>
        <begin position="166"/>
        <end position="311"/>
    </location>
</feature>
<proteinExistence type="predicted"/>
<dbReference type="PANTHER" id="PTHR24123">
    <property type="entry name" value="ANKYRIN REPEAT-CONTAINING"/>
    <property type="match status" value="1"/>
</dbReference>
<evidence type="ECO:0000313" key="12">
    <source>
        <dbReference type="Proteomes" id="UP001187315"/>
    </source>
</evidence>
<feature type="domain" description="ZU5" evidence="10">
    <location>
        <begin position="9"/>
        <end position="164"/>
    </location>
</feature>
<dbReference type="InterPro" id="IPR000906">
    <property type="entry name" value="ZU5_dom"/>
</dbReference>
<gene>
    <name evidence="11" type="ORF">Q7C36_011360</name>
</gene>
<feature type="region of interest" description="Disordered" evidence="8">
    <location>
        <begin position="1433"/>
        <end position="1456"/>
    </location>
</feature>
<feature type="region of interest" description="Disordered" evidence="8">
    <location>
        <begin position="2034"/>
        <end position="2064"/>
    </location>
</feature>
<evidence type="ECO:0000259" key="10">
    <source>
        <dbReference type="PROSITE" id="PS51145"/>
    </source>
</evidence>
<dbReference type="FunFam" id="1.10.533.10:FF:000002">
    <property type="entry name" value="Ankyrin-3 isoform 2"/>
    <property type="match status" value="1"/>
</dbReference>
<feature type="domain" description="Death" evidence="9">
    <location>
        <begin position="2309"/>
        <end position="2393"/>
    </location>
</feature>
<feature type="compositionally biased region" description="Polar residues" evidence="8">
    <location>
        <begin position="2038"/>
        <end position="2055"/>
    </location>
</feature>
<dbReference type="PROSITE" id="PS51145">
    <property type="entry name" value="ZU5"/>
    <property type="match status" value="2"/>
</dbReference>
<reference evidence="11" key="1">
    <citation type="submission" date="2023-08" db="EMBL/GenBank/DDBJ databases">
        <title>Pelteobagrus vachellii genome.</title>
        <authorList>
            <person name="Liu H."/>
        </authorList>
    </citation>
    <scope>NUCLEOTIDE SEQUENCE</scope>
    <source>
        <strain evidence="11">PRFRI_2022a</strain>
        <tissue evidence="11">Muscle</tissue>
    </source>
</reference>
<keyword evidence="4" id="KW-0597">Phosphoprotein</keyword>
<accession>A0AA88MTW0</accession>
<keyword evidence="5" id="KW-0677">Repeat</keyword>
<feature type="compositionally biased region" description="Polar residues" evidence="8">
    <location>
        <begin position="1433"/>
        <end position="1444"/>
    </location>
</feature>
<feature type="region of interest" description="Disordered" evidence="8">
    <location>
        <begin position="1546"/>
        <end position="1571"/>
    </location>
</feature>
<dbReference type="FunFam" id="2.60.220.30:FF:000001">
    <property type="entry name" value="Ankyrin-3 isoform 2"/>
    <property type="match status" value="1"/>
</dbReference>
<evidence type="ECO:0000256" key="5">
    <source>
        <dbReference type="ARBA" id="ARBA00022737"/>
    </source>
</evidence>
<dbReference type="SMART" id="SM00005">
    <property type="entry name" value="DEATH"/>
    <property type="match status" value="1"/>
</dbReference>
<feature type="region of interest" description="Disordered" evidence="8">
    <location>
        <begin position="2083"/>
        <end position="2143"/>
    </location>
</feature>
<dbReference type="GO" id="GO:0005737">
    <property type="term" value="C:cytoplasm"/>
    <property type="evidence" value="ECO:0007669"/>
    <property type="project" value="UniProtKB-SubCell"/>
</dbReference>
<feature type="compositionally biased region" description="Low complexity" evidence="8">
    <location>
        <begin position="2213"/>
        <end position="2230"/>
    </location>
</feature>
<feature type="region of interest" description="Disordered" evidence="8">
    <location>
        <begin position="1924"/>
        <end position="1944"/>
    </location>
</feature>
<evidence type="ECO:0000256" key="3">
    <source>
        <dbReference type="ARBA" id="ARBA00022490"/>
    </source>
</evidence>
<dbReference type="Pfam" id="PF00791">
    <property type="entry name" value="ZU5"/>
    <property type="match status" value="1"/>
</dbReference>
<keyword evidence="3" id="KW-0963">Cytoplasm</keyword>
<feature type="region of interest" description="Disordered" evidence="8">
    <location>
        <begin position="534"/>
        <end position="568"/>
    </location>
</feature>
<comment type="subcellular location">
    <subcellularLocation>
        <location evidence="2">Cytoplasm</location>
    </subcellularLocation>
    <subcellularLocation>
        <location evidence="1">Membrane</location>
    </subcellularLocation>
</comment>
<dbReference type="SMART" id="SM00218">
    <property type="entry name" value="ZU5"/>
    <property type="match status" value="1"/>
</dbReference>
<dbReference type="Gene3D" id="1.10.533.10">
    <property type="entry name" value="Death Domain, Fas"/>
    <property type="match status" value="1"/>
</dbReference>
<evidence type="ECO:0000256" key="4">
    <source>
        <dbReference type="ARBA" id="ARBA00022553"/>
    </source>
</evidence>
<dbReference type="Proteomes" id="UP001187315">
    <property type="component" value="Unassembled WGS sequence"/>
</dbReference>
<comment type="caution">
    <text evidence="11">The sequence shown here is derived from an EMBL/GenBank/DDBJ whole genome shotgun (WGS) entry which is preliminary data.</text>
</comment>
<dbReference type="FunFam" id="2.60.220.30:FF:000002">
    <property type="entry name" value="Ankyrin-3 isoform 2"/>
    <property type="match status" value="1"/>
</dbReference>
<dbReference type="InterPro" id="IPR000488">
    <property type="entry name" value="Death_dom"/>
</dbReference>
<keyword evidence="7" id="KW-0472">Membrane</keyword>
<dbReference type="InterPro" id="IPR040745">
    <property type="entry name" value="Ankyrin_UPA"/>
</dbReference>
<name>A0AA88MTW0_TACVA</name>
<feature type="region of interest" description="Disordered" evidence="8">
    <location>
        <begin position="2208"/>
        <end position="2238"/>
    </location>
</feature>
<dbReference type="PANTHER" id="PTHR24123:SF74">
    <property type="entry name" value="ANKYRIN 3"/>
    <property type="match status" value="1"/>
</dbReference>
<keyword evidence="6" id="KW-0040">ANK repeat</keyword>
<evidence type="ECO:0008006" key="13">
    <source>
        <dbReference type="Google" id="ProtNLM"/>
    </source>
</evidence>
<dbReference type="SUPFAM" id="SSF47986">
    <property type="entry name" value="DEATH domain"/>
    <property type="match status" value="1"/>
</dbReference>
<evidence type="ECO:0000256" key="1">
    <source>
        <dbReference type="ARBA" id="ARBA00004370"/>
    </source>
</evidence>
<sequence>MSSPIHSGFLVSFMVDARGGSMRGSRHNGMRIIIPPRNCPEPTRVTCRLPKRQCLLYPPPMVEGEGLVSRLIEVGPAGAHFLGPVIVEIPHFGSMRRKERELIVLRSDNGHTWKEHHYECCAEDLIALLNGMDEELDSPAELEKKHICRIITKDFPQYFAVVSRIKQENDYMGPEGGVLNSESVPMARAAFPPGALTKKIRVGLQAQTVPEEIVCSVIGNQASFSPIVTVEPRRRKFHKPITMTIPVPPSAKDYTGCKGDPVPCLRLLCSITGGTSPAHWEDITGTTSLSFVTDCVSFTTNVSARFWLTDCQQVSETVALATLVYKELICVPYLAKFVVFAKTIDLAESKLRCFCITDDKVDKTLVQQDNFEEVARSKDIEISEGKLIYVHCYGNLSPVSKINQQLGFTFYAFKENRLAFSVKVWDMEQKPFGRLWFLKEMKTSKGISQSAICKLNLTLPEHKKEMETEPDNGNDKDQRQIIASLALRQRFCHLSDPTSQNTEKGNSALKTTLQTSGYSDKPAIMTHQYQAWVPSPSASSRGQAKSGILSPSSSSSSTPSASPLRSVLSENSEFSMRSVIRRSLTPSIKSVSGVALPIHSYRTVSSSQKTMDQQALHSGQASLTDLPSTIKNGPESVSVNFALPSISARTSQLQAGCSLLEKSFITKTLPAPPVSSLNMHSSIFSYKSVNTSKAPTTASPIKPFSQLNTIKTATETTGCHSSPTKQHSPSDSFILSGSLQERIQATTVAATDGVNAAFDEVEKTLNSFSAGYDKLKVVSSSPPSFSQSIRSSPSVYDSLKSPPNTTISVTRSRVAVPFYSVLNVLPEHQFKKLPDISKSTAALLSPRKANDQMQSTYVRTPVSLPMSDKTFPFMSPTTFSSPLSNSQDILKDVHEMKEDLIKMSAILQTDTGAVSKGFQSYSLIEHKIEDEEPHKIMEVSDILTTGILKENKKYKKVRKTEDLEDDIDNNQPNGWRCPTQYDTIAPQFKTRIMTDRDLNLVKVVDYINNDNGTHSLSKTLAATGRNEENSRERREKIKHAMAVQEHKVKLPPLTIHPSLSEKELSKLFGTNTILDSDNVSHVQDKSLLSDSGFETRSERTPLPITPLQEMSPVMNKTETESVHAIQRYKPPKDTIEPVADEVKRTNSPAQCIDTNFRLPRSCNKDKTKMYQNRFSTENDIVCKGMQLKEETHITTTTRMLYHKPTSKETTSKRLEETVMKPLQSGQDSSRVLPGLFEHLGSNEGCNVSQRPLNNDLMAKVEHIIEVHIEKGNKTEPTKVIIIETKNYPEKEMHIYQSSRSKKEFQNRAKVEKVITPFTQEDDIRTTTVQLTKPDLYKTLKLQRPHSVEYHEEESSVMRKDSDKMLFSEKFDTFYSDKDNTLTEGSNNYKVKVKEAEEKLSEVSWFFRNKTEKLKDELQHPEKKNHRLNIQETQSVPSSTYNSPERTMDGGSGGEQWSTEKFKERYAPNEMNCASLPSSPGECVLLQYSVDNRKHRDCSVVSSASKSTKCLQPSCKVSSNGMKFIAGAKKQDVNLQENKLPIYQVAGGNHPKPKEPGQHCSNEVLDSDGSQSYNDRKAQLLNECDSAIPKQQKGLYSKDMVDTTWGSHGSEHHKCQKSKISQTLEKNTLFDSKGSDKLNKEETNKQIIYTDIPIQEDPTSIGKYGGLLKNKLEFYIPVRVLSSFVGHSKSAIELDSSIKIDGTASHIPTINRSKHCSFDGNKSFSDVLSIGHINVTCTSTNGEQIEYTERVTPNVTADIKPLPVYISIPVVKQYEEKAATVQPNTYKKVVSHVSHTNQEAKEEFYNAIQRQLPLPGGSPEDDTLKHIIIMDNFGRCPITPETPSSDEVSYDLNSQAPVSKIGFKAHVPSSIPKESEKEDKPFIFGHIPEEKVKTVTQSKFFKRNYESPRATDKHVAYFEFPPLPPHGTQQSEHMELNKDSPPSEADTEMMEVNLQEEHDRHLFAEPVIQIYPPSPIPPGANDSDSSDESVIQPIPLKKYNVKMTQNCKKPQNPDKNVSYHKESHYVSHGVIKRDEVDEQNGNDQSVTDCSIATTPEFSHDTDATELDSLDGYDLLDEDDGLSDTKTLGLSNDRKSANSTSSQTKLEVRKQGTPNEDENTKSKSSLGKKKESSKDQCKIYSLEGRHPDRQEFADSYFSYNLEQELPSTFNTVSTKCLHFDPWSNKGKEEKVFGTKSTDEDTKRFSLLVEDKSQATTPDTTPVRTPTDDSTPTSEANPFPFHEGKMFEMTRSGAIDMSKKDFVEEKLQFFQIGEHTANRMPGDKIQIGRCVVVGNSNQRLRGSSPQSPCERTDIRMAIVADHLGLSWTEMAREMNFSVEEINHIRMENPNSLTAQSFMLLKTWVNRHGKNATTDALSTVLTKVNRMDIVTLLEGPIFDYGNISGTRRFADDSAMEKADGKI</sequence>